<comment type="caution">
    <text evidence="1">The sequence shown here is derived from an EMBL/GenBank/DDBJ whole genome shotgun (WGS) entry which is preliminary data.</text>
</comment>
<evidence type="ECO:0000313" key="2">
    <source>
        <dbReference type="Proteomes" id="UP000576393"/>
    </source>
</evidence>
<proteinExistence type="predicted"/>
<sequence>MGEFSSTIENRLDQAYKNLHEAESTGDQYLADTFTAEIEDLHRLATDNGVHIRH</sequence>
<protein>
    <submittedName>
        <fullName evidence="1">Uncharacterized protein</fullName>
    </submittedName>
</protein>
<dbReference type="EMBL" id="JACCCO010000003">
    <property type="protein sequence ID" value="NYF43453.1"/>
    <property type="molecule type" value="Genomic_DNA"/>
</dbReference>
<reference evidence="1 2" key="1">
    <citation type="submission" date="2020-07" db="EMBL/GenBank/DDBJ databases">
        <title>Sequencing the genomes of 1000 actinobacteria strains.</title>
        <authorList>
            <person name="Klenk H.-P."/>
        </authorList>
    </citation>
    <scope>NUCLEOTIDE SEQUENCE [LARGE SCALE GENOMIC DNA]</scope>
    <source>
        <strain evidence="1 2">DSM 45763</strain>
    </source>
</reference>
<gene>
    <name evidence="1" type="ORF">HDA43_005680</name>
</gene>
<accession>A0A852V849</accession>
<dbReference type="AlphaFoldDB" id="A0A852V849"/>
<keyword evidence="2" id="KW-1185">Reference proteome</keyword>
<evidence type="ECO:0000313" key="1">
    <source>
        <dbReference type="EMBL" id="NYF43453.1"/>
    </source>
</evidence>
<dbReference type="Proteomes" id="UP000576393">
    <property type="component" value="Unassembled WGS sequence"/>
</dbReference>
<dbReference type="RefSeq" id="WP_179826976.1">
    <property type="nucleotide sequence ID" value="NZ_CP192034.1"/>
</dbReference>
<organism evidence="1 2">
    <name type="scientific">Streptosporangium sandarakinum</name>
    <dbReference type="NCBI Taxonomy" id="1260955"/>
    <lineage>
        <taxon>Bacteria</taxon>
        <taxon>Bacillati</taxon>
        <taxon>Actinomycetota</taxon>
        <taxon>Actinomycetes</taxon>
        <taxon>Streptosporangiales</taxon>
        <taxon>Streptosporangiaceae</taxon>
        <taxon>Streptosporangium</taxon>
    </lineage>
</organism>
<name>A0A852V849_9ACTN</name>